<dbReference type="EMBL" id="CAKOGP040001792">
    <property type="protein sequence ID" value="CAJ1951926.1"/>
    <property type="molecule type" value="Genomic_DNA"/>
</dbReference>
<dbReference type="InterPro" id="IPR044288">
    <property type="entry name" value="ZNF598/HEL2"/>
</dbReference>
<dbReference type="InterPro" id="IPR013087">
    <property type="entry name" value="Znf_C2H2_type"/>
</dbReference>
<evidence type="ECO:0000256" key="1">
    <source>
        <dbReference type="SAM" id="MobiDB-lite"/>
    </source>
</evidence>
<dbReference type="AlphaFoldDB" id="A0AAD2FSS3"/>
<feature type="region of interest" description="Disordered" evidence="1">
    <location>
        <begin position="504"/>
        <end position="562"/>
    </location>
</feature>
<name>A0AAD2FSS3_9STRA</name>
<dbReference type="GO" id="GO:0072344">
    <property type="term" value="P:rescue of stalled ribosome"/>
    <property type="evidence" value="ECO:0007669"/>
    <property type="project" value="InterPro"/>
</dbReference>
<reference evidence="3" key="1">
    <citation type="submission" date="2023-08" db="EMBL/GenBank/DDBJ databases">
        <authorList>
            <person name="Audoor S."/>
            <person name="Bilcke G."/>
        </authorList>
    </citation>
    <scope>NUCLEOTIDE SEQUENCE</scope>
</reference>
<dbReference type="PANTHER" id="PTHR22938:SF0">
    <property type="entry name" value="E3 UBIQUITIN-PROTEIN LIGASE ZNF598"/>
    <property type="match status" value="1"/>
</dbReference>
<dbReference type="Proteomes" id="UP001295423">
    <property type="component" value="Unassembled WGS sequence"/>
</dbReference>
<dbReference type="GO" id="GO:0016567">
    <property type="term" value="P:protein ubiquitination"/>
    <property type="evidence" value="ECO:0007669"/>
    <property type="project" value="TreeGrafter"/>
</dbReference>
<organism evidence="3 4">
    <name type="scientific">Cylindrotheca closterium</name>
    <dbReference type="NCBI Taxonomy" id="2856"/>
    <lineage>
        <taxon>Eukaryota</taxon>
        <taxon>Sar</taxon>
        <taxon>Stramenopiles</taxon>
        <taxon>Ochrophyta</taxon>
        <taxon>Bacillariophyta</taxon>
        <taxon>Bacillariophyceae</taxon>
        <taxon>Bacillariophycidae</taxon>
        <taxon>Bacillariales</taxon>
        <taxon>Bacillariaceae</taxon>
        <taxon>Cylindrotheca</taxon>
    </lineage>
</organism>
<feature type="compositionally biased region" description="Polar residues" evidence="1">
    <location>
        <begin position="427"/>
        <end position="442"/>
    </location>
</feature>
<comment type="caution">
    <text evidence="3">The sequence shown here is derived from an EMBL/GenBank/DDBJ whole genome shotgun (WGS) entry which is preliminary data.</text>
</comment>
<gene>
    <name evidence="3" type="ORF">CYCCA115_LOCUS13307</name>
</gene>
<sequence>MRQLHDDKKCPICKAPNETMVVDSHKEKLYDEYPIWGDELGAGFIYREDVGIHFESTYFESEIQPLFGYGCKVCSFSADEGPSAKKAPLKILQEHLRKDHRMALCNLCVENKRDFVTCLPRFTPSQLQNHLKTGDGPDSGFYGHPVCEFCKPKRFYDLANLHQHLHKEHYECHICKKIGLENQFFKNYKSLEKHFDQQHFLCHHPNCLAARFMVFENEIDLRAHEMQIHGASSTGSTKITVEFQTRRAGYDGSGVGAQQETPSESDFNYGLDGQAFVPDALPNRPSNGNNELHPQHVQRTEELRAQAATMREEQAARDQVESFPSLQAANAPAGSSAPLVGWASDTTAQRLQGGRRKNAGKVTVEDYPSLPTAANAKANAKKKAIRGNVGAARSTFAAMQTSVSAPSYGSAATRLRAPTSAPGFASSPRTSVNKQANLSADNFPSLGGATRPAPYAAANAYSKRNNQKVQTANYPALNSASDFPSMPGGAKTMSNRLQASASAFPAMPGSNHVGKKQTQRAAPSPSSMADFPSPPQSASSSKKKSVRDKMLGNAETPSSSHQAMVNVLQEPSQSAVVTIEDMKVSLGQKKFKQLKRMTREFAEGQLAPEGYVDQSASLFDKGYDDADFWSYLPSLIESCPNALVSQRALSYMTSLKHKEQSNLVQIGNAAPASSWGGGGTNNSIRKPPPQAKTTQRMVAPPAMRPATIPNAVPSKKNNAWGAAGKSTVTKTKATPGSVASAVASQGPQGGTATKFMAKQQKKKVPAQQQQQQEGQNGGKKKNKKKERDELRALAFGI</sequence>
<proteinExistence type="predicted"/>
<feature type="region of interest" description="Disordered" evidence="1">
    <location>
        <begin position="673"/>
        <end position="692"/>
    </location>
</feature>
<dbReference type="GO" id="GO:0043022">
    <property type="term" value="F:ribosome binding"/>
    <property type="evidence" value="ECO:0007669"/>
    <property type="project" value="TreeGrafter"/>
</dbReference>
<dbReference type="PANTHER" id="PTHR22938">
    <property type="entry name" value="ZINC FINGER PROTEIN 598"/>
    <property type="match status" value="1"/>
</dbReference>
<feature type="region of interest" description="Disordered" evidence="1">
    <location>
        <begin position="250"/>
        <end position="295"/>
    </location>
</feature>
<dbReference type="Pfam" id="PF23230">
    <property type="entry name" value="zf-C2H2_13"/>
    <property type="match status" value="1"/>
</dbReference>
<feature type="domain" description="C2H2-type" evidence="2">
    <location>
        <begin position="200"/>
        <end position="229"/>
    </location>
</feature>
<feature type="domain" description="C2H2-type" evidence="2">
    <location>
        <begin position="145"/>
        <end position="169"/>
    </location>
</feature>
<feature type="compositionally biased region" description="Polar residues" evidence="1">
    <location>
        <begin position="256"/>
        <end position="266"/>
    </location>
</feature>
<feature type="compositionally biased region" description="Basic and acidic residues" evidence="1">
    <location>
        <begin position="308"/>
        <end position="320"/>
    </location>
</feature>
<evidence type="ECO:0000313" key="3">
    <source>
        <dbReference type="EMBL" id="CAJ1951926.1"/>
    </source>
</evidence>
<protein>
    <recommendedName>
        <fullName evidence="2">C2H2-type domain-containing protein</fullName>
    </recommendedName>
</protein>
<feature type="domain" description="C2H2-type" evidence="2">
    <location>
        <begin position="170"/>
        <end position="199"/>
    </location>
</feature>
<feature type="compositionally biased region" description="Low complexity" evidence="1">
    <location>
        <begin position="765"/>
        <end position="774"/>
    </location>
</feature>
<evidence type="ECO:0000313" key="4">
    <source>
        <dbReference type="Proteomes" id="UP001295423"/>
    </source>
</evidence>
<accession>A0AAD2FSS3</accession>
<dbReference type="InterPro" id="IPR056437">
    <property type="entry name" value="Znf-C2H2_ZNF598/HEL2"/>
</dbReference>
<feature type="region of interest" description="Disordered" evidence="1">
    <location>
        <begin position="419"/>
        <end position="448"/>
    </location>
</feature>
<dbReference type="SMART" id="SM00355">
    <property type="entry name" value="ZnF_C2H2"/>
    <property type="match status" value="4"/>
</dbReference>
<dbReference type="GO" id="GO:0061630">
    <property type="term" value="F:ubiquitin protein ligase activity"/>
    <property type="evidence" value="ECO:0007669"/>
    <property type="project" value="InterPro"/>
</dbReference>
<feature type="region of interest" description="Disordered" evidence="1">
    <location>
        <begin position="308"/>
        <end position="340"/>
    </location>
</feature>
<feature type="domain" description="C2H2-type" evidence="2">
    <location>
        <begin position="69"/>
        <end position="100"/>
    </location>
</feature>
<evidence type="ECO:0000259" key="2">
    <source>
        <dbReference type="SMART" id="SM00355"/>
    </source>
</evidence>
<keyword evidence="4" id="KW-1185">Reference proteome</keyword>
<feature type="region of interest" description="Disordered" evidence="1">
    <location>
        <begin position="706"/>
        <end position="797"/>
    </location>
</feature>